<dbReference type="AlphaFoldDB" id="A0A8J3ZKC0"/>
<comment type="caution">
    <text evidence="2">The sequence shown here is derived from an EMBL/GenBank/DDBJ whole genome shotgun (WGS) entry which is preliminary data.</text>
</comment>
<sequence>MPVVLHLNDTRISRVGWRLSAGRSFTVVLPEQSLSLSTKAWRLCLVVADGPLVWDRSGDRLVADSDPVRRSIVAVGRIRGSGRVSSTDDRYKIADPAMIEPAIALREVVETVSADVRDEATEAVRADVADAKGRVSEKLIQAVIEVRPAVAATVQRLRRMVDEPTPVDGPTGETLTLERDAVRLALSIAGADTDALADWQPPTTPGGFLPGLGYEPHEDVLLAYDAARFPNWSVLPSDRPDWLVFGDGTSHIRVGSVNNTSLENTLGVDLIYRHVEANTFVLVQYKRMSKDAKNRWFYRPDSQMRDQLQRMRKVYHPSGPASPRTWRLHSNGFVVKLVRQPTAFDPRSDQLLSGIYLPLEYLTELLGDACTLTDRGARRLGYDNIDRYLTTGLFVSLVRQGWIGTTGLTTQAIELIIEAALGSQRMVVIAEESSEQTGAARRRSDGGASSS</sequence>
<name>A0A8J3ZKC0_9ACTN</name>
<protein>
    <submittedName>
        <fullName evidence="2">Uncharacterized protein</fullName>
    </submittedName>
</protein>
<reference evidence="2" key="1">
    <citation type="submission" date="2021-01" db="EMBL/GenBank/DDBJ databases">
        <title>Whole genome shotgun sequence of Virgisporangium aurantiacum NBRC 16421.</title>
        <authorList>
            <person name="Komaki H."/>
            <person name="Tamura T."/>
        </authorList>
    </citation>
    <scope>NUCLEOTIDE SEQUENCE</scope>
    <source>
        <strain evidence="2">NBRC 16421</strain>
    </source>
</reference>
<dbReference type="EMBL" id="BOPG01000087">
    <property type="protein sequence ID" value="GIJ63081.1"/>
    <property type="molecule type" value="Genomic_DNA"/>
</dbReference>
<evidence type="ECO:0000313" key="3">
    <source>
        <dbReference type="Proteomes" id="UP000612585"/>
    </source>
</evidence>
<organism evidence="2 3">
    <name type="scientific">Virgisporangium aurantiacum</name>
    <dbReference type="NCBI Taxonomy" id="175570"/>
    <lineage>
        <taxon>Bacteria</taxon>
        <taxon>Bacillati</taxon>
        <taxon>Actinomycetota</taxon>
        <taxon>Actinomycetes</taxon>
        <taxon>Micromonosporales</taxon>
        <taxon>Micromonosporaceae</taxon>
        <taxon>Virgisporangium</taxon>
    </lineage>
</organism>
<feature type="region of interest" description="Disordered" evidence="1">
    <location>
        <begin position="432"/>
        <end position="451"/>
    </location>
</feature>
<keyword evidence="3" id="KW-1185">Reference proteome</keyword>
<evidence type="ECO:0000256" key="1">
    <source>
        <dbReference type="SAM" id="MobiDB-lite"/>
    </source>
</evidence>
<proteinExistence type="predicted"/>
<dbReference type="RefSeq" id="WP_204009112.1">
    <property type="nucleotide sequence ID" value="NZ_BOPG01000087.1"/>
</dbReference>
<dbReference type="Proteomes" id="UP000612585">
    <property type="component" value="Unassembled WGS sequence"/>
</dbReference>
<evidence type="ECO:0000313" key="2">
    <source>
        <dbReference type="EMBL" id="GIJ63081.1"/>
    </source>
</evidence>
<gene>
    <name evidence="2" type="ORF">Vau01_105970</name>
</gene>
<accession>A0A8J3ZKC0</accession>